<dbReference type="PANTHER" id="PTHR36504">
    <property type="entry name" value="LIPOPOLYSACCHARIDE EXPORT SYSTEM PROTEIN LPTA"/>
    <property type="match status" value="1"/>
</dbReference>
<comment type="subcellular location">
    <subcellularLocation>
        <location evidence="4">Periplasm</location>
    </subcellularLocation>
</comment>
<dbReference type="InterPro" id="IPR052037">
    <property type="entry name" value="LPS_export_LptA"/>
</dbReference>
<proteinExistence type="inferred from homology"/>
<dbReference type="Proteomes" id="UP000647183">
    <property type="component" value="Unassembled WGS sequence"/>
</dbReference>
<feature type="chain" id="PRO_5044929109" description="Lipopolysaccharide export system protein LptA" evidence="4">
    <location>
        <begin position="26"/>
        <end position="175"/>
    </location>
</feature>
<evidence type="ECO:0000259" key="5">
    <source>
        <dbReference type="Pfam" id="PF03968"/>
    </source>
</evidence>
<comment type="caution">
    <text evidence="6">The sequence shown here is derived from an EMBL/GenBank/DDBJ whole genome shotgun (WGS) entry which is preliminary data.</text>
</comment>
<dbReference type="Pfam" id="PF03968">
    <property type="entry name" value="LptD_N"/>
    <property type="match status" value="1"/>
</dbReference>
<dbReference type="Gene3D" id="2.60.450.10">
    <property type="entry name" value="Lipopolysaccharide (LPS) transport protein A like domain"/>
    <property type="match status" value="1"/>
</dbReference>
<keyword evidence="1 4" id="KW-0813">Transport</keyword>
<keyword evidence="7" id="KW-1185">Reference proteome</keyword>
<comment type="function">
    <text evidence="4">Involved in the assembly of lipopolysaccharide (LPS). Required for the translocation of LPS from the inner membrane to the outer membrane. May form a bridge between the inner membrane and the outer membrane, via interactions with LptC and LptD, thereby facilitating LPS transfer across the periplasm.</text>
</comment>
<evidence type="ECO:0000256" key="2">
    <source>
        <dbReference type="ARBA" id="ARBA00022729"/>
    </source>
</evidence>
<feature type="domain" description="Organic solvent tolerance-like N-terminal" evidence="5">
    <location>
        <begin position="45"/>
        <end position="147"/>
    </location>
</feature>
<feature type="signal peptide" evidence="4">
    <location>
        <begin position="1"/>
        <end position="25"/>
    </location>
</feature>
<evidence type="ECO:0000256" key="3">
    <source>
        <dbReference type="ARBA" id="ARBA00022764"/>
    </source>
</evidence>
<dbReference type="PANTHER" id="PTHR36504:SF1">
    <property type="entry name" value="LIPOPOLYSACCHARIDE EXPORT SYSTEM PROTEIN LPTA"/>
    <property type="match status" value="1"/>
</dbReference>
<dbReference type="InterPro" id="IPR005653">
    <property type="entry name" value="OstA-like_N"/>
</dbReference>
<evidence type="ECO:0000256" key="4">
    <source>
        <dbReference type="HAMAP-Rule" id="MF_01914"/>
    </source>
</evidence>
<evidence type="ECO:0000313" key="7">
    <source>
        <dbReference type="Proteomes" id="UP000647183"/>
    </source>
</evidence>
<evidence type="ECO:0000256" key="1">
    <source>
        <dbReference type="ARBA" id="ARBA00022448"/>
    </source>
</evidence>
<dbReference type="InterPro" id="IPR014340">
    <property type="entry name" value="LptA"/>
</dbReference>
<name>A0ABR8UKT2_9GAMM</name>
<keyword evidence="2 4" id="KW-0732">Signal</keyword>
<accession>A0ABR8UKT2</accession>
<comment type="subunit">
    <text evidence="4">Component of the lipopolysaccharide transport and assembly complex.</text>
</comment>
<comment type="similarity">
    <text evidence="4">Belongs to the LptA family.</text>
</comment>
<dbReference type="EMBL" id="JACSQJ010000006">
    <property type="protein sequence ID" value="MBD7988645.1"/>
    <property type="molecule type" value="Genomic_DNA"/>
</dbReference>
<evidence type="ECO:0000313" key="6">
    <source>
        <dbReference type="EMBL" id="MBD7988645.1"/>
    </source>
</evidence>
<dbReference type="HAMAP" id="MF_01914">
    <property type="entry name" value="LPS_assembly_LptA"/>
    <property type="match status" value="1"/>
</dbReference>
<dbReference type="NCBIfam" id="TIGR03002">
    <property type="entry name" value="outer_YhbN_LptA"/>
    <property type="match status" value="1"/>
</dbReference>
<gene>
    <name evidence="4 6" type="primary">lptA</name>
    <name evidence="6" type="ORF">H9645_11475</name>
</gene>
<keyword evidence="3 4" id="KW-0574">Periplasm</keyword>
<sequence precursor="true">MSPRAASLTTLLALAAALAAAPAWAKSSDRNQPMDLTSNSQDCMLADDGGPCVFAGNVRIVQGTLDVRAAKADVRRGGGDIQRVILTGSPVRLKQQLDDGGTIDASAANVDYDLQTETVVFTGNAEINQPGRGTMSGGRIVYNMATGRVQGGGQDGGQIRTRILPKGAKADQGGN</sequence>
<reference evidence="6 7" key="1">
    <citation type="submission" date="2020-08" db="EMBL/GenBank/DDBJ databases">
        <title>A Genomic Blueprint of the Chicken Gut Microbiome.</title>
        <authorList>
            <person name="Gilroy R."/>
            <person name="Ravi A."/>
            <person name="Getino M."/>
            <person name="Pursley I."/>
            <person name="Horton D.L."/>
            <person name="Alikhan N.-F."/>
            <person name="Baker D."/>
            <person name="Gharbi K."/>
            <person name="Hall N."/>
            <person name="Watson M."/>
            <person name="Adriaenssens E.M."/>
            <person name="Foster-Nyarko E."/>
            <person name="Jarju S."/>
            <person name="Secka A."/>
            <person name="Antonio M."/>
            <person name="Oren A."/>
            <person name="Chaudhuri R."/>
            <person name="La Ragione R.M."/>
            <person name="Hildebrand F."/>
            <person name="Pallen M.J."/>
        </authorList>
    </citation>
    <scope>NUCLEOTIDE SEQUENCE [LARGE SCALE GENOMIC DNA]</scope>
    <source>
        <strain evidence="6 7">Sa2BVA3</strain>
    </source>
</reference>
<organism evidence="6 7">
    <name type="scientific">Luteimonas colneyensis</name>
    <dbReference type="NCBI Taxonomy" id="2762230"/>
    <lineage>
        <taxon>Bacteria</taxon>
        <taxon>Pseudomonadati</taxon>
        <taxon>Pseudomonadota</taxon>
        <taxon>Gammaproteobacteria</taxon>
        <taxon>Lysobacterales</taxon>
        <taxon>Lysobacteraceae</taxon>
        <taxon>Luteimonas</taxon>
    </lineage>
</organism>
<protein>
    <recommendedName>
        <fullName evidence="4">Lipopolysaccharide export system protein LptA</fullName>
    </recommendedName>
</protein>